<protein>
    <submittedName>
        <fullName evidence="1">Uncharacterized protein</fullName>
    </submittedName>
</protein>
<evidence type="ECO:0000313" key="2">
    <source>
        <dbReference type="Proteomes" id="UP001152320"/>
    </source>
</evidence>
<name>A0A9Q1C5L9_HOLLE</name>
<keyword evidence="2" id="KW-1185">Reference proteome</keyword>
<dbReference type="AlphaFoldDB" id="A0A9Q1C5L9"/>
<dbReference type="Proteomes" id="UP001152320">
    <property type="component" value="Chromosome 7"/>
</dbReference>
<dbReference type="EMBL" id="JAIZAY010000007">
    <property type="protein sequence ID" value="KAJ8039116.1"/>
    <property type="molecule type" value="Genomic_DNA"/>
</dbReference>
<gene>
    <name evidence="1" type="ORF">HOLleu_16735</name>
</gene>
<comment type="caution">
    <text evidence="1">The sequence shown here is derived from an EMBL/GenBank/DDBJ whole genome shotgun (WGS) entry which is preliminary data.</text>
</comment>
<organism evidence="1 2">
    <name type="scientific">Holothuria leucospilota</name>
    <name type="common">Black long sea cucumber</name>
    <name type="synonym">Mertensiothuria leucospilota</name>
    <dbReference type="NCBI Taxonomy" id="206669"/>
    <lineage>
        <taxon>Eukaryota</taxon>
        <taxon>Metazoa</taxon>
        <taxon>Echinodermata</taxon>
        <taxon>Eleutherozoa</taxon>
        <taxon>Echinozoa</taxon>
        <taxon>Holothuroidea</taxon>
        <taxon>Aspidochirotacea</taxon>
        <taxon>Aspidochirotida</taxon>
        <taxon>Holothuriidae</taxon>
        <taxon>Holothuria</taxon>
    </lineage>
</organism>
<evidence type="ECO:0000313" key="1">
    <source>
        <dbReference type="EMBL" id="KAJ8039116.1"/>
    </source>
</evidence>
<proteinExistence type="predicted"/>
<sequence>MVCLFPAVRDTTPGLQVHVVLPEGDLCALRALVFMLHKSVVHVKGKATSSSRAGALLHLIQTVPEGTDVEAAAQTKEKMYPQPFLLALGPPRKPVQ</sequence>
<accession>A0A9Q1C5L9</accession>
<reference evidence="1" key="1">
    <citation type="submission" date="2021-10" db="EMBL/GenBank/DDBJ databases">
        <title>Tropical sea cucumber genome reveals ecological adaptation and Cuvierian tubules defense mechanism.</title>
        <authorList>
            <person name="Chen T."/>
        </authorList>
    </citation>
    <scope>NUCLEOTIDE SEQUENCE</scope>
    <source>
        <strain evidence="1">Nanhai2018</strain>
        <tissue evidence="1">Muscle</tissue>
    </source>
</reference>